<sequence>MRVKKMAAIALATMMAMTTLAGCGGNASEKGTSAGGNTSEATSGEAEKVTLKVWAPQEDQVKSDKYEQGYLKALCDKFNAEHPEWDITFEYGVMSEADVSDNLTKDLEEGADVFLYPNDVIPKLVEAGAIAKLGGTAVEEMKAHNSESMVGSVTYQDGVYGFPFTPNTYFLFYDKSKFTEEEVKSLDTMMAKDLGEGVHNFAFDLDNSWYLPAFFYAAGGELFGPNGDDEAAGTTFGQYPQVTEYLIGLFENEKFFLEDTGASIAKFREGTLGAYVSGSWDATAIREGLGENFGVTKLPTVNIDGKDSQLYSFAGSKAVGVNPTSKHMAAAVALASYLAGEEAQTVRFEERNIT</sequence>
<dbReference type="Gene3D" id="3.40.190.10">
    <property type="entry name" value="Periplasmic binding protein-like II"/>
    <property type="match status" value="2"/>
</dbReference>
<feature type="non-terminal residue" evidence="5">
    <location>
        <position position="354"/>
    </location>
</feature>
<dbReference type="SUPFAM" id="SSF53850">
    <property type="entry name" value="Periplasmic binding protein-like II"/>
    <property type="match status" value="1"/>
</dbReference>
<dbReference type="PROSITE" id="PS51257">
    <property type="entry name" value="PROKAR_LIPOPROTEIN"/>
    <property type="match status" value="1"/>
</dbReference>
<comment type="similarity">
    <text evidence="1">Belongs to the bacterial solute-binding protein 1 family.</text>
</comment>
<evidence type="ECO:0000313" key="6">
    <source>
        <dbReference type="Proteomes" id="UP000823618"/>
    </source>
</evidence>
<reference evidence="5" key="2">
    <citation type="journal article" date="2021" name="PeerJ">
        <title>Extensive microbial diversity within the chicken gut microbiome revealed by metagenomics and culture.</title>
        <authorList>
            <person name="Gilroy R."/>
            <person name="Ravi A."/>
            <person name="Getino M."/>
            <person name="Pursley I."/>
            <person name="Horton D.L."/>
            <person name="Alikhan N.F."/>
            <person name="Baker D."/>
            <person name="Gharbi K."/>
            <person name="Hall N."/>
            <person name="Watson M."/>
            <person name="Adriaenssens E.M."/>
            <person name="Foster-Nyarko E."/>
            <person name="Jarju S."/>
            <person name="Secka A."/>
            <person name="Antonio M."/>
            <person name="Oren A."/>
            <person name="Chaudhuri R.R."/>
            <person name="La Ragione R."/>
            <person name="Hildebrand F."/>
            <person name="Pallen M.J."/>
        </authorList>
    </citation>
    <scope>NUCLEOTIDE SEQUENCE</scope>
    <source>
        <strain evidence="5">E3-2379</strain>
    </source>
</reference>
<gene>
    <name evidence="5" type="ORF">IAC13_06480</name>
</gene>
<proteinExistence type="inferred from homology"/>
<dbReference type="AlphaFoldDB" id="A0A9D9I1S0"/>
<evidence type="ECO:0000313" key="5">
    <source>
        <dbReference type="EMBL" id="MBO8463558.1"/>
    </source>
</evidence>
<evidence type="ECO:0000256" key="4">
    <source>
        <dbReference type="SAM" id="SignalP"/>
    </source>
</evidence>
<keyword evidence="3 4" id="KW-0732">Signal</keyword>
<reference evidence="5" key="1">
    <citation type="submission" date="2020-10" db="EMBL/GenBank/DDBJ databases">
        <authorList>
            <person name="Gilroy R."/>
        </authorList>
    </citation>
    <scope>NUCLEOTIDE SEQUENCE</scope>
    <source>
        <strain evidence="5">E3-2379</strain>
    </source>
</reference>
<dbReference type="Pfam" id="PF13416">
    <property type="entry name" value="SBP_bac_8"/>
    <property type="match status" value="1"/>
</dbReference>
<name>A0A9D9I1S0_9FIRM</name>
<evidence type="ECO:0000256" key="2">
    <source>
        <dbReference type="ARBA" id="ARBA00022448"/>
    </source>
</evidence>
<dbReference type="GO" id="GO:1901982">
    <property type="term" value="F:maltose binding"/>
    <property type="evidence" value="ECO:0007669"/>
    <property type="project" value="TreeGrafter"/>
</dbReference>
<dbReference type="InterPro" id="IPR006059">
    <property type="entry name" value="SBP"/>
</dbReference>
<comment type="caution">
    <text evidence="5">The sequence shown here is derived from an EMBL/GenBank/DDBJ whole genome shotgun (WGS) entry which is preliminary data.</text>
</comment>
<dbReference type="GO" id="GO:0042956">
    <property type="term" value="P:maltodextrin transmembrane transport"/>
    <property type="evidence" value="ECO:0007669"/>
    <property type="project" value="TreeGrafter"/>
</dbReference>
<dbReference type="Proteomes" id="UP000823618">
    <property type="component" value="Unassembled WGS sequence"/>
</dbReference>
<organism evidence="5 6">
    <name type="scientific">Candidatus Scybalomonas excrementavium</name>
    <dbReference type="NCBI Taxonomy" id="2840943"/>
    <lineage>
        <taxon>Bacteria</taxon>
        <taxon>Bacillati</taxon>
        <taxon>Bacillota</taxon>
        <taxon>Clostridia</taxon>
        <taxon>Lachnospirales</taxon>
        <taxon>Lachnospiraceae</taxon>
        <taxon>Lachnospiraceae incertae sedis</taxon>
        <taxon>Candidatus Scybalomonas</taxon>
    </lineage>
</organism>
<evidence type="ECO:0000256" key="3">
    <source>
        <dbReference type="ARBA" id="ARBA00022729"/>
    </source>
</evidence>
<feature type="signal peptide" evidence="4">
    <location>
        <begin position="1"/>
        <end position="21"/>
    </location>
</feature>
<dbReference type="GO" id="GO:0015768">
    <property type="term" value="P:maltose transport"/>
    <property type="evidence" value="ECO:0007669"/>
    <property type="project" value="TreeGrafter"/>
</dbReference>
<dbReference type="EMBL" id="JADIML010000176">
    <property type="protein sequence ID" value="MBO8463558.1"/>
    <property type="molecule type" value="Genomic_DNA"/>
</dbReference>
<protein>
    <submittedName>
        <fullName evidence="5">Extracellular solute-binding protein</fullName>
    </submittedName>
</protein>
<accession>A0A9D9I1S0</accession>
<dbReference type="PANTHER" id="PTHR30061:SF50">
    <property type="entry name" value="MALTOSE_MALTODEXTRIN-BINDING PERIPLASMIC PROTEIN"/>
    <property type="match status" value="1"/>
</dbReference>
<evidence type="ECO:0000256" key="1">
    <source>
        <dbReference type="ARBA" id="ARBA00008520"/>
    </source>
</evidence>
<keyword evidence="2" id="KW-0813">Transport</keyword>
<dbReference type="PANTHER" id="PTHR30061">
    <property type="entry name" value="MALTOSE-BINDING PERIPLASMIC PROTEIN"/>
    <property type="match status" value="1"/>
</dbReference>
<dbReference type="GO" id="GO:0055052">
    <property type="term" value="C:ATP-binding cassette (ABC) transporter complex, substrate-binding subunit-containing"/>
    <property type="evidence" value="ECO:0007669"/>
    <property type="project" value="TreeGrafter"/>
</dbReference>
<feature type="chain" id="PRO_5039646196" evidence="4">
    <location>
        <begin position="22"/>
        <end position="354"/>
    </location>
</feature>